<keyword evidence="1" id="KW-0812">Transmembrane</keyword>
<reference evidence="2 3" key="1">
    <citation type="submission" date="2024-07" db="EMBL/GenBank/DDBJ databases">
        <title>Section-level genome sequencing and comparative genomics of Aspergillus sections Usti and Cavernicolus.</title>
        <authorList>
            <consortium name="Lawrence Berkeley National Laboratory"/>
            <person name="Nybo J.L."/>
            <person name="Vesth T.C."/>
            <person name="Theobald S."/>
            <person name="Frisvad J.C."/>
            <person name="Larsen T.O."/>
            <person name="Kjaerboelling I."/>
            <person name="Rothschild-Mancinelli K."/>
            <person name="Lyhne E.K."/>
            <person name="Kogle M.E."/>
            <person name="Barry K."/>
            <person name="Clum A."/>
            <person name="Na H."/>
            <person name="Ledsgaard L."/>
            <person name="Lin J."/>
            <person name="Lipzen A."/>
            <person name="Kuo A."/>
            <person name="Riley R."/>
            <person name="Mondo S."/>
            <person name="Labutti K."/>
            <person name="Haridas S."/>
            <person name="Pangalinan J."/>
            <person name="Salamov A.A."/>
            <person name="Simmons B.A."/>
            <person name="Magnuson J.K."/>
            <person name="Chen J."/>
            <person name="Drula E."/>
            <person name="Henrissat B."/>
            <person name="Wiebenga A."/>
            <person name="Lubbers R.J."/>
            <person name="Gomes A.C."/>
            <person name="Macurrencykelacurrency M.R."/>
            <person name="Stajich J."/>
            <person name="Grigoriev I.V."/>
            <person name="Mortensen U.H."/>
            <person name="De Vries R.P."/>
            <person name="Baker S.E."/>
            <person name="Andersen M.R."/>
        </authorList>
    </citation>
    <scope>NUCLEOTIDE SEQUENCE [LARGE SCALE GENOMIC DNA]</scope>
    <source>
        <strain evidence="2 3">CBS 449.75</strain>
    </source>
</reference>
<feature type="transmembrane region" description="Helical" evidence="1">
    <location>
        <begin position="28"/>
        <end position="45"/>
    </location>
</feature>
<keyword evidence="1" id="KW-0472">Membrane</keyword>
<accession>A0ABR4L9B0</accession>
<dbReference type="Proteomes" id="UP001610432">
    <property type="component" value="Unassembled WGS sequence"/>
</dbReference>
<evidence type="ECO:0000313" key="3">
    <source>
        <dbReference type="Proteomes" id="UP001610432"/>
    </source>
</evidence>
<comment type="caution">
    <text evidence="2">The sequence shown here is derived from an EMBL/GenBank/DDBJ whole genome shotgun (WGS) entry which is preliminary data.</text>
</comment>
<organism evidence="2 3">
    <name type="scientific">Aspergillus lucknowensis</name>
    <dbReference type="NCBI Taxonomy" id="176173"/>
    <lineage>
        <taxon>Eukaryota</taxon>
        <taxon>Fungi</taxon>
        <taxon>Dikarya</taxon>
        <taxon>Ascomycota</taxon>
        <taxon>Pezizomycotina</taxon>
        <taxon>Eurotiomycetes</taxon>
        <taxon>Eurotiomycetidae</taxon>
        <taxon>Eurotiales</taxon>
        <taxon>Aspergillaceae</taxon>
        <taxon>Aspergillus</taxon>
        <taxon>Aspergillus subgen. Nidulantes</taxon>
    </lineage>
</organism>
<protein>
    <submittedName>
        <fullName evidence="2">Uncharacterized protein</fullName>
    </submittedName>
</protein>
<proteinExistence type="predicted"/>
<gene>
    <name evidence="2" type="ORF">BJX67DRAFT_367325</name>
</gene>
<dbReference type="RefSeq" id="XP_070880939.1">
    <property type="nucleotide sequence ID" value="XM_071030512.1"/>
</dbReference>
<keyword evidence="1" id="KW-1133">Transmembrane helix</keyword>
<evidence type="ECO:0000313" key="2">
    <source>
        <dbReference type="EMBL" id="KAL2861045.1"/>
    </source>
</evidence>
<dbReference type="EMBL" id="JBFXLQ010000076">
    <property type="protein sequence ID" value="KAL2861045.1"/>
    <property type="molecule type" value="Genomic_DNA"/>
</dbReference>
<keyword evidence="3" id="KW-1185">Reference proteome</keyword>
<dbReference type="GeneID" id="98145584"/>
<name>A0ABR4L9B0_9EURO</name>
<sequence length="60" mass="6499">MVSRPPETALIELSFCYPQLPGNFCPPLPLLVSALALALFGFSSVHGRFSCLLFDLNLAC</sequence>
<evidence type="ECO:0000256" key="1">
    <source>
        <dbReference type="SAM" id="Phobius"/>
    </source>
</evidence>